<protein>
    <submittedName>
        <fullName evidence="2">Uncharacterized protein</fullName>
    </submittedName>
</protein>
<dbReference type="KEGG" id="cgo:Corgl_0241"/>
<evidence type="ECO:0000256" key="1">
    <source>
        <dbReference type="SAM" id="Phobius"/>
    </source>
</evidence>
<dbReference type="AlphaFoldDB" id="F2N729"/>
<dbReference type="Pfam" id="PF20485">
    <property type="entry name" value="DUF6724"/>
    <property type="match status" value="1"/>
</dbReference>
<organism evidence="2 3">
    <name type="scientific">Coriobacterium glomerans (strain ATCC 49209 / DSM 20642 / JCM 10262 / PW2)</name>
    <dbReference type="NCBI Taxonomy" id="700015"/>
    <lineage>
        <taxon>Bacteria</taxon>
        <taxon>Bacillati</taxon>
        <taxon>Actinomycetota</taxon>
        <taxon>Coriobacteriia</taxon>
        <taxon>Coriobacteriales</taxon>
        <taxon>Coriobacteriaceae</taxon>
        <taxon>Coriobacterium</taxon>
    </lineage>
</organism>
<name>F2N729_CORGP</name>
<keyword evidence="3" id="KW-1185">Reference proteome</keyword>
<reference evidence="3" key="1">
    <citation type="journal article" date="2013" name="Stand. Genomic Sci.">
        <title>Complete genome sequence of Coriobacterium glomerans type strain (PW2(T)) from the midgut of Pyrrhocoris apterus L. (red soldier bug).</title>
        <authorList>
            <person name="Stackebrandt E."/>
            <person name="Zeytun A."/>
            <person name="Lapidus A."/>
            <person name="Nolan M."/>
            <person name="Lucas S."/>
            <person name="Hammon N."/>
            <person name="Deshpande S."/>
            <person name="Cheng J.F."/>
            <person name="Tapia R."/>
            <person name="Goodwin L.A."/>
            <person name="Pitluck S."/>
            <person name="Liolios K."/>
            <person name="Pagani I."/>
            <person name="Ivanova N."/>
            <person name="Mavromatis K."/>
            <person name="Mikhailova N."/>
            <person name="Huntemann M."/>
            <person name="Pati A."/>
            <person name="Chen A."/>
            <person name="Palaniappan K."/>
            <person name="Chang Y.J."/>
            <person name="Land M."/>
            <person name="Hauser L."/>
            <person name="Rohde M."/>
            <person name="Pukall R."/>
            <person name="Goker M."/>
            <person name="Detter J.C."/>
            <person name="Woyke T."/>
            <person name="Bristow J."/>
            <person name="Eisen J.A."/>
            <person name="Markowitz V."/>
            <person name="Hugenholtz P."/>
            <person name="Kyrpides N.C."/>
            <person name="Klenk H.P."/>
        </authorList>
    </citation>
    <scope>NUCLEOTIDE SEQUENCE</scope>
    <source>
        <strain evidence="3">ATCC 49209 / DSM 20642 / JCM 10262 / PW2</strain>
    </source>
</reference>
<sequence>MSSLFDYLFNTHAGFAVLFFGGIVFFLVLAYILEKRTGKIYVDRGERKADEDDGWHLFG</sequence>
<dbReference type="EMBL" id="CP002628">
    <property type="protein sequence ID" value="AEB06368.1"/>
    <property type="molecule type" value="Genomic_DNA"/>
</dbReference>
<dbReference type="InterPro" id="IPR046570">
    <property type="entry name" value="DUF6724"/>
</dbReference>
<proteinExistence type="predicted"/>
<evidence type="ECO:0000313" key="3">
    <source>
        <dbReference type="Proteomes" id="UP000006851"/>
    </source>
</evidence>
<feature type="transmembrane region" description="Helical" evidence="1">
    <location>
        <begin position="12"/>
        <end position="33"/>
    </location>
</feature>
<gene>
    <name evidence="2" type="ordered locus">Corgl_0241</name>
</gene>
<accession>F2N729</accession>
<dbReference type="RefSeq" id="WP_013708111.1">
    <property type="nucleotide sequence ID" value="NC_015389.1"/>
</dbReference>
<keyword evidence="1" id="KW-0812">Transmembrane</keyword>
<dbReference type="Proteomes" id="UP000006851">
    <property type="component" value="Chromosome"/>
</dbReference>
<keyword evidence="1" id="KW-0472">Membrane</keyword>
<evidence type="ECO:0000313" key="2">
    <source>
        <dbReference type="EMBL" id="AEB06368.1"/>
    </source>
</evidence>
<dbReference type="eggNOG" id="ENOG5031U1S">
    <property type="taxonomic scope" value="Bacteria"/>
</dbReference>
<keyword evidence="1" id="KW-1133">Transmembrane helix</keyword>
<dbReference type="HOGENOM" id="CLU_199502_0_0_11"/>